<keyword evidence="6" id="KW-0539">Nucleus</keyword>
<keyword evidence="9" id="KW-0472">Membrane</keyword>
<dbReference type="PRINTS" id="PR00065">
    <property type="entry name" value="TEADOMAIN"/>
</dbReference>
<dbReference type="GO" id="GO:0035329">
    <property type="term" value="P:hippo signaling"/>
    <property type="evidence" value="ECO:0007669"/>
    <property type="project" value="TreeGrafter"/>
</dbReference>
<evidence type="ECO:0000313" key="12">
    <source>
        <dbReference type="Proteomes" id="UP000008281"/>
    </source>
</evidence>
<evidence type="ECO:0000256" key="1">
    <source>
        <dbReference type="ARBA" id="ARBA00004123"/>
    </source>
</evidence>
<dbReference type="Proteomes" id="UP000008281">
    <property type="component" value="Unassembled WGS sequence"/>
</dbReference>
<protein>
    <submittedName>
        <fullName evidence="11">CRE-EGL-44 protein</fullName>
    </submittedName>
</protein>
<evidence type="ECO:0000259" key="10">
    <source>
        <dbReference type="PROSITE" id="PS51088"/>
    </source>
</evidence>
<sequence length="532" mass="59060">MGSFFFELDCNFRYRTNGKTLFSLFLISISSSRLPVTFLMDYGRFHSQLFTFQMSEDVAVTAQTILNGTPPHNHFRKEWLAGAAGTTTPTTTSGGQMMTLSPPAGDGPGSAGSMAPESTSSVSDISGDAEGVWSVDIDQAFQEALAIYPPCGRRKIIISDEGKMYGRNELIARYIKLRCGKTRTRKQVSSHIQVLARKKLRDEQAKKKVCWGDIPSLLQQASPPGGVKSPSAVILPPSSATVVAAAAAAAIAPRSNYPSIIPKVEPEQLTQQLIIQSLPNLWPSFQNTGFPFGMDLNKLVAQPKSEPAASPEKAELVVDQNKEISSSKLTLLGFSAYVHCNKTNVRTELVKIDNTLEKDHIDISVFYEKYPTLLRELFENSEKKDVFFLAKCWANINVSDDVQNCQYAVDSFYSSREKFQLKVSTMACSFGSQAVEKIEQYFPIEEDGSYSFMLNNSPMCDYMVKFIAELKKLNAIETMNNVLENFTVLQIVTNSETEELLMVLCFVFEVSQEPEPSCSVYRLIDSDDCSDD</sequence>
<dbReference type="GO" id="GO:0048568">
    <property type="term" value="P:embryonic organ development"/>
    <property type="evidence" value="ECO:0007669"/>
    <property type="project" value="TreeGrafter"/>
</dbReference>
<keyword evidence="9" id="KW-0812">Transmembrane</keyword>
<gene>
    <name evidence="11" type="primary">Cre-egl-44</name>
    <name evidence="11" type="ORF">CRE_26587</name>
</gene>
<dbReference type="Pfam" id="PF17725">
    <property type="entry name" value="YBD"/>
    <property type="match status" value="1"/>
</dbReference>
<keyword evidence="12" id="KW-1185">Reference proteome</keyword>
<keyword evidence="4" id="KW-0238">DNA-binding</keyword>
<dbReference type="FunFam" id="2.70.50.80:FF:000005">
    <property type="entry name" value="Transcription enhancer factor-like protein egl-44"/>
    <property type="match status" value="1"/>
</dbReference>
<feature type="compositionally biased region" description="Low complexity" evidence="8">
    <location>
        <begin position="86"/>
        <end position="95"/>
    </location>
</feature>
<evidence type="ECO:0000256" key="2">
    <source>
        <dbReference type="ARBA" id="ARBA00022473"/>
    </source>
</evidence>
<dbReference type="GO" id="GO:0000981">
    <property type="term" value="F:DNA-binding transcription factor activity, RNA polymerase II-specific"/>
    <property type="evidence" value="ECO:0007669"/>
    <property type="project" value="TreeGrafter"/>
</dbReference>
<evidence type="ECO:0000256" key="5">
    <source>
        <dbReference type="ARBA" id="ARBA00023163"/>
    </source>
</evidence>
<dbReference type="InParanoid" id="E3LRE8"/>
<dbReference type="FunCoup" id="E3LRE8">
    <property type="interactions" value="1655"/>
</dbReference>
<accession>E3LRE8</accession>
<dbReference type="InterPro" id="IPR041086">
    <property type="entry name" value="YBD"/>
</dbReference>
<dbReference type="Pfam" id="PF01285">
    <property type="entry name" value="TEA"/>
    <property type="match status" value="1"/>
</dbReference>
<keyword evidence="3" id="KW-0805">Transcription regulation</keyword>
<evidence type="ECO:0000256" key="4">
    <source>
        <dbReference type="ARBA" id="ARBA00023125"/>
    </source>
</evidence>
<dbReference type="Gene3D" id="6.10.20.40">
    <property type="entry name" value="TEA/ATTS domain"/>
    <property type="match status" value="1"/>
</dbReference>
<comment type="subcellular location">
    <subcellularLocation>
        <location evidence="1">Nucleus</location>
    </subcellularLocation>
</comment>
<evidence type="ECO:0000256" key="6">
    <source>
        <dbReference type="ARBA" id="ARBA00023242"/>
    </source>
</evidence>
<dbReference type="PANTHER" id="PTHR11834">
    <property type="entry name" value="TRANSCRIPTIONAL ENHANCER FACTOR TEF RELATED"/>
    <property type="match status" value="1"/>
</dbReference>
<keyword evidence="5" id="KW-0804">Transcription</keyword>
<evidence type="ECO:0000313" key="11">
    <source>
        <dbReference type="EMBL" id="EFP07753.1"/>
    </source>
</evidence>
<reference evidence="11" key="1">
    <citation type="submission" date="2007-07" db="EMBL/GenBank/DDBJ databases">
        <title>PCAP assembly of the Caenorhabditis remanei genome.</title>
        <authorList>
            <consortium name="The Caenorhabditis remanei Sequencing Consortium"/>
            <person name="Wilson R.K."/>
        </authorList>
    </citation>
    <scope>NUCLEOTIDE SEQUENCE [LARGE SCALE GENOMIC DNA]</scope>
    <source>
        <strain evidence="11">PB4641</strain>
    </source>
</reference>
<dbReference type="OrthoDB" id="10006572at2759"/>
<evidence type="ECO:0000256" key="8">
    <source>
        <dbReference type="SAM" id="MobiDB-lite"/>
    </source>
</evidence>
<dbReference type="SMART" id="SM00426">
    <property type="entry name" value="TEA"/>
    <property type="match status" value="1"/>
</dbReference>
<dbReference type="GO" id="GO:0005634">
    <property type="term" value="C:nucleus"/>
    <property type="evidence" value="ECO:0007669"/>
    <property type="project" value="UniProtKB-SubCell"/>
</dbReference>
<dbReference type="AlphaFoldDB" id="E3LRE8"/>
<feature type="domain" description="TEA" evidence="10">
    <location>
        <begin position="126"/>
        <end position="202"/>
    </location>
</feature>
<evidence type="ECO:0000256" key="3">
    <source>
        <dbReference type="ARBA" id="ARBA00023015"/>
    </source>
</evidence>
<feature type="region of interest" description="Disordered" evidence="8">
    <location>
        <begin position="86"/>
        <end position="125"/>
    </location>
</feature>
<dbReference type="PROSITE" id="PS51088">
    <property type="entry name" value="TEA_2"/>
    <property type="match status" value="1"/>
</dbReference>
<evidence type="ECO:0000256" key="9">
    <source>
        <dbReference type="SAM" id="Phobius"/>
    </source>
</evidence>
<dbReference type="HOGENOM" id="CLU_012515_0_1_1"/>
<dbReference type="PANTHER" id="PTHR11834:SF0">
    <property type="entry name" value="PROTEIN SCALLOPED"/>
    <property type="match status" value="1"/>
</dbReference>
<keyword evidence="9" id="KW-1133">Transmembrane helix</keyword>
<dbReference type="STRING" id="31234.E3LRE8"/>
<dbReference type="PROSITE" id="PS00554">
    <property type="entry name" value="TEA_1"/>
    <property type="match status" value="1"/>
</dbReference>
<dbReference type="EMBL" id="DS268413">
    <property type="protein sequence ID" value="EFP07753.1"/>
    <property type="molecule type" value="Genomic_DNA"/>
</dbReference>
<proteinExistence type="predicted"/>
<dbReference type="Gene3D" id="2.70.50.80">
    <property type="match status" value="1"/>
</dbReference>
<dbReference type="InterPro" id="IPR050937">
    <property type="entry name" value="TEC1_TEAD_TF"/>
</dbReference>
<dbReference type="eggNOG" id="KOG3841">
    <property type="taxonomic scope" value="Eukaryota"/>
</dbReference>
<dbReference type="InterPro" id="IPR038096">
    <property type="entry name" value="TEA/ATTS_sf"/>
</dbReference>
<name>E3LRE8_CAERE</name>
<organism evidence="12">
    <name type="scientific">Caenorhabditis remanei</name>
    <name type="common">Caenorhabditis vulgaris</name>
    <dbReference type="NCBI Taxonomy" id="31234"/>
    <lineage>
        <taxon>Eukaryota</taxon>
        <taxon>Metazoa</taxon>
        <taxon>Ecdysozoa</taxon>
        <taxon>Nematoda</taxon>
        <taxon>Chromadorea</taxon>
        <taxon>Rhabditida</taxon>
        <taxon>Rhabditina</taxon>
        <taxon>Rhabditomorpha</taxon>
        <taxon>Rhabditoidea</taxon>
        <taxon>Rhabditidae</taxon>
        <taxon>Peloderinae</taxon>
        <taxon>Caenorhabditis</taxon>
    </lineage>
</organism>
<feature type="DNA-binding region" description="TEA" evidence="7">
    <location>
        <begin position="126"/>
        <end position="202"/>
    </location>
</feature>
<keyword evidence="2" id="KW-0217">Developmental protein</keyword>
<dbReference type="GO" id="GO:0000978">
    <property type="term" value="F:RNA polymerase II cis-regulatory region sequence-specific DNA binding"/>
    <property type="evidence" value="ECO:0007669"/>
    <property type="project" value="TreeGrafter"/>
</dbReference>
<dbReference type="OMA" id="TAFHRKV"/>
<dbReference type="GO" id="GO:0005667">
    <property type="term" value="C:transcription regulator complex"/>
    <property type="evidence" value="ECO:0007669"/>
    <property type="project" value="TreeGrafter"/>
</dbReference>
<evidence type="ECO:0000256" key="7">
    <source>
        <dbReference type="PROSITE-ProRule" id="PRU00505"/>
    </source>
</evidence>
<dbReference type="InterPro" id="IPR000818">
    <property type="entry name" value="TEA/ATTS_dom"/>
</dbReference>
<feature type="transmembrane region" description="Helical" evidence="9">
    <location>
        <begin position="21"/>
        <end position="40"/>
    </location>
</feature>